<reference evidence="1" key="1">
    <citation type="submission" date="2019-02" db="EMBL/GenBank/DDBJ databases">
        <authorList>
            <person name="Gruber-Vodicka R. H."/>
            <person name="Seah K. B. B."/>
        </authorList>
    </citation>
    <scope>NUCLEOTIDE SEQUENCE</scope>
    <source>
        <strain evidence="1">BECK_BZ163</strain>
        <strain evidence="3">BECK_BZ164</strain>
        <strain evidence="2">BECK_BZ165</strain>
    </source>
</reference>
<evidence type="ECO:0000313" key="2">
    <source>
        <dbReference type="EMBL" id="VFJ49562.1"/>
    </source>
</evidence>
<accession>A0A450S3Q6</accession>
<dbReference type="EMBL" id="CAADFL010000036">
    <property type="protein sequence ID" value="VFK07279.1"/>
    <property type="molecule type" value="Genomic_DNA"/>
</dbReference>
<proteinExistence type="predicted"/>
<sequence>MLLIETPETHAVERDYILSVILGEFLGLLLWRRILSNRDDVRITLATQPGEIRLPDVLFSTPDAQWLTEASMPPQPLDRWDTRVLNPSMTLPVFRVCHEVFSFRSISSG</sequence>
<name>A0A450S3Q6_9GAMM</name>
<evidence type="ECO:0000313" key="1">
    <source>
        <dbReference type="EMBL" id="VFJ46296.1"/>
    </source>
</evidence>
<dbReference type="EMBL" id="CAADFA010000072">
    <property type="protein sequence ID" value="VFJ49562.1"/>
    <property type="molecule type" value="Genomic_DNA"/>
</dbReference>
<gene>
    <name evidence="1" type="ORF">BECKFM1743A_GA0114220_100355</name>
    <name evidence="3" type="ORF">BECKFM1743B_GA0114221_100366</name>
    <name evidence="2" type="ORF">BECKFM1743C_GA0114222_100727</name>
</gene>
<dbReference type="AlphaFoldDB" id="A0A450S3Q6"/>
<protein>
    <submittedName>
        <fullName evidence="1">Uncharacterized protein</fullName>
    </submittedName>
</protein>
<dbReference type="EMBL" id="CAADEZ010000035">
    <property type="protein sequence ID" value="VFJ46296.1"/>
    <property type="molecule type" value="Genomic_DNA"/>
</dbReference>
<organism evidence="1">
    <name type="scientific">Candidatus Kentrum sp. FM</name>
    <dbReference type="NCBI Taxonomy" id="2126340"/>
    <lineage>
        <taxon>Bacteria</taxon>
        <taxon>Pseudomonadati</taxon>
        <taxon>Pseudomonadota</taxon>
        <taxon>Gammaproteobacteria</taxon>
        <taxon>Candidatus Kentrum</taxon>
    </lineage>
</organism>
<evidence type="ECO:0000313" key="3">
    <source>
        <dbReference type="EMBL" id="VFK07279.1"/>
    </source>
</evidence>